<dbReference type="PANTHER" id="PTHR42791:SF14">
    <property type="entry name" value="N-ACETYLTRANSFERASE DOMAIN-CONTAINING PROTEIN"/>
    <property type="match status" value="1"/>
</dbReference>
<dbReference type="CDD" id="cd04301">
    <property type="entry name" value="NAT_SF"/>
    <property type="match status" value="1"/>
</dbReference>
<protein>
    <submittedName>
        <fullName evidence="2">Acyl-CoA N-acyltransferase</fullName>
    </submittedName>
</protein>
<dbReference type="OrthoDB" id="410198at2759"/>
<sequence length="212" mass="23606">MAIIIRDVSDDEIPRVCAIEHAAYADNLLSPFLFPGPFPADSQQQRVTQLIDMRKTDSTARYIQAYDEETGQLIAFAKWHVYDSSSAAAAARRPARNFGPGTNVEACEAFFGSLSTKKDELMGEKPHLYLHMLHTDPSFQGRGAGKILVEWGTKEADELGLPAYLESSPSGHHLYRQCGFHDVDMLKLDLGLYGGEGVYEEPLMIREPITKE</sequence>
<feature type="domain" description="N-acetyltransferase" evidence="1">
    <location>
        <begin position="3"/>
        <end position="205"/>
    </location>
</feature>
<keyword evidence="3" id="KW-1185">Reference proteome</keyword>
<dbReference type="Proteomes" id="UP000799424">
    <property type="component" value="Unassembled WGS sequence"/>
</dbReference>
<dbReference type="InterPro" id="IPR052523">
    <property type="entry name" value="Trichothecene_AcTrans"/>
</dbReference>
<proteinExistence type="predicted"/>
<dbReference type="Gene3D" id="3.40.630.30">
    <property type="match status" value="1"/>
</dbReference>
<reference evidence="2" key="1">
    <citation type="journal article" date="2020" name="Stud. Mycol.">
        <title>101 Dothideomycetes genomes: a test case for predicting lifestyles and emergence of pathogens.</title>
        <authorList>
            <person name="Haridas S."/>
            <person name="Albert R."/>
            <person name="Binder M."/>
            <person name="Bloem J."/>
            <person name="Labutti K."/>
            <person name="Salamov A."/>
            <person name="Andreopoulos B."/>
            <person name="Baker S."/>
            <person name="Barry K."/>
            <person name="Bills G."/>
            <person name="Bluhm B."/>
            <person name="Cannon C."/>
            <person name="Castanera R."/>
            <person name="Culley D."/>
            <person name="Daum C."/>
            <person name="Ezra D."/>
            <person name="Gonzalez J."/>
            <person name="Henrissat B."/>
            <person name="Kuo A."/>
            <person name="Liang C."/>
            <person name="Lipzen A."/>
            <person name="Lutzoni F."/>
            <person name="Magnuson J."/>
            <person name="Mondo S."/>
            <person name="Nolan M."/>
            <person name="Ohm R."/>
            <person name="Pangilinan J."/>
            <person name="Park H.-J."/>
            <person name="Ramirez L."/>
            <person name="Alfaro M."/>
            <person name="Sun H."/>
            <person name="Tritt A."/>
            <person name="Yoshinaga Y."/>
            <person name="Zwiers L.-H."/>
            <person name="Turgeon B."/>
            <person name="Goodwin S."/>
            <person name="Spatafora J."/>
            <person name="Crous P."/>
            <person name="Grigoriev I."/>
        </authorList>
    </citation>
    <scope>NUCLEOTIDE SEQUENCE</scope>
    <source>
        <strain evidence="2">CBS 113818</strain>
    </source>
</reference>
<name>A0A6A6ZSA6_9PLEO</name>
<organism evidence="2 3">
    <name type="scientific">Ophiobolus disseminans</name>
    <dbReference type="NCBI Taxonomy" id="1469910"/>
    <lineage>
        <taxon>Eukaryota</taxon>
        <taxon>Fungi</taxon>
        <taxon>Dikarya</taxon>
        <taxon>Ascomycota</taxon>
        <taxon>Pezizomycotina</taxon>
        <taxon>Dothideomycetes</taxon>
        <taxon>Pleosporomycetidae</taxon>
        <taxon>Pleosporales</taxon>
        <taxon>Pleosporineae</taxon>
        <taxon>Phaeosphaeriaceae</taxon>
        <taxon>Ophiobolus</taxon>
    </lineage>
</organism>
<dbReference type="Pfam" id="PF00583">
    <property type="entry name" value="Acetyltransf_1"/>
    <property type="match status" value="1"/>
</dbReference>
<dbReference type="EMBL" id="MU006231">
    <property type="protein sequence ID" value="KAF2823663.1"/>
    <property type="molecule type" value="Genomic_DNA"/>
</dbReference>
<evidence type="ECO:0000313" key="2">
    <source>
        <dbReference type="EMBL" id="KAF2823663.1"/>
    </source>
</evidence>
<dbReference type="PANTHER" id="PTHR42791">
    <property type="entry name" value="GNAT FAMILY ACETYLTRANSFERASE"/>
    <property type="match status" value="1"/>
</dbReference>
<evidence type="ECO:0000313" key="3">
    <source>
        <dbReference type="Proteomes" id="UP000799424"/>
    </source>
</evidence>
<evidence type="ECO:0000259" key="1">
    <source>
        <dbReference type="PROSITE" id="PS51186"/>
    </source>
</evidence>
<accession>A0A6A6ZSA6</accession>
<dbReference type="InterPro" id="IPR000182">
    <property type="entry name" value="GNAT_dom"/>
</dbReference>
<gene>
    <name evidence="2" type="ORF">CC86DRAFT_408693</name>
</gene>
<dbReference type="AlphaFoldDB" id="A0A6A6ZSA6"/>
<dbReference type="InterPro" id="IPR016181">
    <property type="entry name" value="Acyl_CoA_acyltransferase"/>
</dbReference>
<dbReference type="PROSITE" id="PS51186">
    <property type="entry name" value="GNAT"/>
    <property type="match status" value="1"/>
</dbReference>
<dbReference type="GO" id="GO:0016747">
    <property type="term" value="F:acyltransferase activity, transferring groups other than amino-acyl groups"/>
    <property type="evidence" value="ECO:0007669"/>
    <property type="project" value="InterPro"/>
</dbReference>
<dbReference type="SUPFAM" id="SSF55729">
    <property type="entry name" value="Acyl-CoA N-acyltransferases (Nat)"/>
    <property type="match status" value="1"/>
</dbReference>